<evidence type="ECO:0000256" key="2">
    <source>
        <dbReference type="ARBA" id="ARBA00022723"/>
    </source>
</evidence>
<dbReference type="Pfam" id="PF02746">
    <property type="entry name" value="MR_MLE_N"/>
    <property type="match status" value="1"/>
</dbReference>
<dbReference type="InterPro" id="IPR036849">
    <property type="entry name" value="Enolase-like_C_sf"/>
</dbReference>
<keyword evidence="3" id="KW-0460">Magnesium</keyword>
<dbReference type="InterPro" id="IPR029017">
    <property type="entry name" value="Enolase-like_N"/>
</dbReference>
<dbReference type="EMBL" id="CP018632">
    <property type="protein sequence ID" value="ASJ70760.1"/>
    <property type="molecule type" value="Genomic_DNA"/>
</dbReference>
<dbReference type="Gene3D" id="3.30.390.10">
    <property type="entry name" value="Enolase-like, N-terminal domain"/>
    <property type="match status" value="1"/>
</dbReference>
<dbReference type="Proteomes" id="UP000250079">
    <property type="component" value="Chromosome"/>
</dbReference>
<dbReference type="InterPro" id="IPR046945">
    <property type="entry name" value="RHMD-like"/>
</dbReference>
<organism evidence="5 6">
    <name type="scientific">Granulosicoccus antarcticus IMCC3135</name>
    <dbReference type="NCBI Taxonomy" id="1192854"/>
    <lineage>
        <taxon>Bacteria</taxon>
        <taxon>Pseudomonadati</taxon>
        <taxon>Pseudomonadota</taxon>
        <taxon>Gammaproteobacteria</taxon>
        <taxon>Chromatiales</taxon>
        <taxon>Granulosicoccaceae</taxon>
        <taxon>Granulosicoccus</taxon>
    </lineage>
</organism>
<evidence type="ECO:0000259" key="4">
    <source>
        <dbReference type="SMART" id="SM00922"/>
    </source>
</evidence>
<dbReference type="EC" id="5.5.1.27" evidence="5"/>
<dbReference type="SUPFAM" id="SSF54826">
    <property type="entry name" value="Enolase N-terminal domain-like"/>
    <property type="match status" value="1"/>
</dbReference>
<dbReference type="SUPFAM" id="SSF51604">
    <property type="entry name" value="Enolase C-terminal domain-like"/>
    <property type="match status" value="1"/>
</dbReference>
<dbReference type="PANTHER" id="PTHR13794:SF58">
    <property type="entry name" value="MITOCHONDRIAL ENOLASE SUPERFAMILY MEMBER 1"/>
    <property type="match status" value="1"/>
</dbReference>
<gene>
    <name evidence="5" type="primary">gci_1</name>
    <name evidence="5" type="ORF">IMCC3135_03235</name>
</gene>
<keyword evidence="6" id="KW-1185">Reference proteome</keyword>
<name>A0A2Z2NPQ6_9GAMM</name>
<dbReference type="GO" id="GO:0000287">
    <property type="term" value="F:magnesium ion binding"/>
    <property type="evidence" value="ECO:0007669"/>
    <property type="project" value="TreeGrafter"/>
</dbReference>
<dbReference type="GO" id="GO:0016836">
    <property type="term" value="F:hydro-lyase activity"/>
    <property type="evidence" value="ECO:0007669"/>
    <property type="project" value="TreeGrafter"/>
</dbReference>
<dbReference type="OrthoDB" id="9796450at2"/>
<dbReference type="SFLD" id="SFLDG00179">
    <property type="entry name" value="mandelate_racemase"/>
    <property type="match status" value="1"/>
</dbReference>
<reference evidence="5 6" key="1">
    <citation type="submission" date="2016-12" db="EMBL/GenBank/DDBJ databases">
        <authorList>
            <person name="Song W.-J."/>
            <person name="Kurnit D.M."/>
        </authorList>
    </citation>
    <scope>NUCLEOTIDE SEQUENCE [LARGE SCALE GENOMIC DNA]</scope>
    <source>
        <strain evidence="5 6">IMCC3135</strain>
    </source>
</reference>
<dbReference type="GO" id="GO:0016052">
    <property type="term" value="P:carbohydrate catabolic process"/>
    <property type="evidence" value="ECO:0007669"/>
    <property type="project" value="TreeGrafter"/>
</dbReference>
<dbReference type="PANTHER" id="PTHR13794">
    <property type="entry name" value="ENOLASE SUPERFAMILY, MANDELATE RACEMASE"/>
    <property type="match status" value="1"/>
</dbReference>
<comment type="cofactor">
    <cofactor evidence="1">
        <name>Mg(2+)</name>
        <dbReference type="ChEBI" id="CHEBI:18420"/>
    </cofactor>
</comment>
<keyword evidence="2" id="KW-0479">Metal-binding</keyword>
<dbReference type="SFLD" id="SFLDS00001">
    <property type="entry name" value="Enolase"/>
    <property type="match status" value="1"/>
</dbReference>
<dbReference type="GO" id="GO:0016853">
    <property type="term" value="F:isomerase activity"/>
    <property type="evidence" value="ECO:0007669"/>
    <property type="project" value="UniProtKB-KW"/>
</dbReference>
<evidence type="ECO:0000313" key="5">
    <source>
        <dbReference type="EMBL" id="ASJ70760.1"/>
    </source>
</evidence>
<dbReference type="KEGG" id="gai:IMCC3135_03235"/>
<dbReference type="InterPro" id="IPR029065">
    <property type="entry name" value="Enolase_C-like"/>
</dbReference>
<evidence type="ECO:0000256" key="1">
    <source>
        <dbReference type="ARBA" id="ARBA00001946"/>
    </source>
</evidence>
<dbReference type="Pfam" id="PF13378">
    <property type="entry name" value="MR_MLE_C"/>
    <property type="match status" value="1"/>
</dbReference>
<evidence type="ECO:0000313" key="6">
    <source>
        <dbReference type="Proteomes" id="UP000250079"/>
    </source>
</evidence>
<keyword evidence="5" id="KW-0413">Isomerase</keyword>
<dbReference type="InterPro" id="IPR013342">
    <property type="entry name" value="Mandelate_racemase_C"/>
</dbReference>
<feature type="domain" description="Mandelate racemase/muconate lactonizing enzyme C-terminal" evidence="4">
    <location>
        <begin position="150"/>
        <end position="247"/>
    </location>
</feature>
<accession>A0A2Z2NPQ6</accession>
<dbReference type="SMART" id="SM00922">
    <property type="entry name" value="MR_MLE"/>
    <property type="match status" value="1"/>
</dbReference>
<dbReference type="AlphaFoldDB" id="A0A2Z2NPQ6"/>
<sequence length="382" mass="41713">MKISSIEIFVLKTPLAEPFAFSQGWVHQRAATLVRITTDNGLTGWGEAFAQGLEPPEISAAVIEHALKPLVLGENPLDTNVLWHKMYNQTRDFGRKGSVTAGISAIDIALWDIAGQYYSQPIHQLLGGAFRSHVVPYATGFYRISGQKEAERLAAEAKDHHAAGFKAMKIKLGFGVADDIEVMEAIHEAVGHLDIDLMVDTNHAYGRSDALILGKTLEKYDVRWYEEPVVPEDIEGYRELRTRLSIPIAGGENEHTAYGFRALIGSQAIDVAQPDIGSCGGFTAVRDITALAQAHGVLVNPHVWGSAIAQAASIQLIATLPITNHSLFPREPILEYDRSAHPFRQQLVSQPLGIRDGVVAIPDGPGLGIEVNMDTVEKYRSN</sequence>
<dbReference type="RefSeq" id="WP_088916270.1">
    <property type="nucleotide sequence ID" value="NZ_CP018632.1"/>
</dbReference>
<protein>
    <submittedName>
        <fullName evidence="5">D-galactarolactone cycloisomerase</fullName>
        <ecNumber evidence="5">5.5.1.27</ecNumber>
    </submittedName>
</protein>
<dbReference type="CDD" id="cd03316">
    <property type="entry name" value="MR_like"/>
    <property type="match status" value="1"/>
</dbReference>
<proteinExistence type="predicted"/>
<dbReference type="Gene3D" id="3.20.20.120">
    <property type="entry name" value="Enolase-like C-terminal domain"/>
    <property type="match status" value="1"/>
</dbReference>
<evidence type="ECO:0000256" key="3">
    <source>
        <dbReference type="ARBA" id="ARBA00022842"/>
    </source>
</evidence>
<dbReference type="InterPro" id="IPR013341">
    <property type="entry name" value="Mandelate_racemase_N_dom"/>
</dbReference>